<name>A0A139AXE1_GONPJ</name>
<dbReference type="STRING" id="1344416.A0A139AXE1"/>
<feature type="region of interest" description="Disordered" evidence="1">
    <location>
        <begin position="114"/>
        <end position="133"/>
    </location>
</feature>
<protein>
    <recommendedName>
        <fullName evidence="2">FHA domain-containing protein</fullName>
    </recommendedName>
</protein>
<sequence>MGASTSTTPQTLHPSPFSLIDHGSTHGTFHQGARISGPKAASIPVRLSHMDTIRVGTSIFVVHWHGYGYSASEGCAECCGDNVDVIEPEDPPLRSLRPDGSSRRRVRLDKSRQAFKLAKESSSPAKDTFGQRHKQRLASNYVDRAEMRRQLYPEDAATMKRIEEEKQRLREAVMGTVTDNVRRNDERQPPQRVGLGYVV</sequence>
<evidence type="ECO:0000256" key="1">
    <source>
        <dbReference type="SAM" id="MobiDB-lite"/>
    </source>
</evidence>
<organism evidence="3 4">
    <name type="scientific">Gonapodya prolifera (strain JEL478)</name>
    <name type="common">Monoblepharis prolifera</name>
    <dbReference type="NCBI Taxonomy" id="1344416"/>
    <lineage>
        <taxon>Eukaryota</taxon>
        <taxon>Fungi</taxon>
        <taxon>Fungi incertae sedis</taxon>
        <taxon>Chytridiomycota</taxon>
        <taxon>Chytridiomycota incertae sedis</taxon>
        <taxon>Monoblepharidomycetes</taxon>
        <taxon>Monoblepharidales</taxon>
        <taxon>Gonapodyaceae</taxon>
        <taxon>Gonapodya</taxon>
    </lineage>
</organism>
<evidence type="ECO:0000313" key="3">
    <source>
        <dbReference type="EMBL" id="KXS21379.1"/>
    </source>
</evidence>
<dbReference type="PANTHER" id="PTHR23106:SF24">
    <property type="entry name" value="ANGIOGENIC FACTOR WITH G PATCH AND FHA DOMAINS 1"/>
    <property type="match status" value="1"/>
</dbReference>
<dbReference type="SUPFAM" id="SSF49879">
    <property type="entry name" value="SMAD/FHA domain"/>
    <property type="match status" value="1"/>
</dbReference>
<dbReference type="InterPro" id="IPR008984">
    <property type="entry name" value="SMAD_FHA_dom_sf"/>
</dbReference>
<accession>A0A139AXE1</accession>
<dbReference type="Gene3D" id="2.60.200.20">
    <property type="match status" value="1"/>
</dbReference>
<dbReference type="Pfam" id="PF00498">
    <property type="entry name" value="FHA"/>
    <property type="match status" value="1"/>
</dbReference>
<feature type="domain" description="FHA" evidence="2">
    <location>
        <begin position="16"/>
        <end position="56"/>
    </location>
</feature>
<dbReference type="AlphaFoldDB" id="A0A139AXE1"/>
<dbReference type="EMBL" id="KQ965733">
    <property type="protein sequence ID" value="KXS21379.1"/>
    <property type="molecule type" value="Genomic_DNA"/>
</dbReference>
<dbReference type="PANTHER" id="PTHR23106">
    <property type="entry name" value="ANGIOGENIC FACTOR WITH G PATCH AND FHA DOMAINS 1"/>
    <property type="match status" value="1"/>
</dbReference>
<reference evidence="3 4" key="1">
    <citation type="journal article" date="2015" name="Genome Biol. Evol.">
        <title>Phylogenomic analyses indicate that early fungi evolved digesting cell walls of algal ancestors of land plants.</title>
        <authorList>
            <person name="Chang Y."/>
            <person name="Wang S."/>
            <person name="Sekimoto S."/>
            <person name="Aerts A.L."/>
            <person name="Choi C."/>
            <person name="Clum A."/>
            <person name="LaButti K.M."/>
            <person name="Lindquist E.A."/>
            <person name="Yee Ngan C."/>
            <person name="Ohm R.A."/>
            <person name="Salamov A.A."/>
            <person name="Grigoriev I.V."/>
            <person name="Spatafora J.W."/>
            <person name="Berbee M.L."/>
        </authorList>
    </citation>
    <scope>NUCLEOTIDE SEQUENCE [LARGE SCALE GENOMIC DNA]</scope>
    <source>
        <strain evidence="3 4">JEL478</strain>
    </source>
</reference>
<dbReference type="InterPro" id="IPR000253">
    <property type="entry name" value="FHA_dom"/>
</dbReference>
<proteinExistence type="predicted"/>
<evidence type="ECO:0000313" key="4">
    <source>
        <dbReference type="Proteomes" id="UP000070544"/>
    </source>
</evidence>
<gene>
    <name evidence="3" type="ORF">M427DRAFT_318087</name>
</gene>
<keyword evidence="4" id="KW-1185">Reference proteome</keyword>
<dbReference type="OrthoDB" id="21470at2759"/>
<dbReference type="InterPro" id="IPR053027">
    <property type="entry name" value="AGGF1"/>
</dbReference>
<evidence type="ECO:0000259" key="2">
    <source>
        <dbReference type="Pfam" id="PF00498"/>
    </source>
</evidence>
<dbReference type="Proteomes" id="UP000070544">
    <property type="component" value="Unassembled WGS sequence"/>
</dbReference>